<keyword evidence="3" id="KW-1185">Reference proteome</keyword>
<gene>
    <name evidence="2" type="ORF">GCM10022236_13080</name>
</gene>
<dbReference type="SMART" id="SM00530">
    <property type="entry name" value="HTH_XRE"/>
    <property type="match status" value="1"/>
</dbReference>
<dbReference type="PROSITE" id="PS50943">
    <property type="entry name" value="HTH_CROC1"/>
    <property type="match status" value="1"/>
</dbReference>
<reference evidence="3" key="1">
    <citation type="journal article" date="2019" name="Int. J. Syst. Evol. Microbiol.">
        <title>The Global Catalogue of Microorganisms (GCM) 10K type strain sequencing project: providing services to taxonomists for standard genome sequencing and annotation.</title>
        <authorList>
            <consortium name="The Broad Institute Genomics Platform"/>
            <consortium name="The Broad Institute Genome Sequencing Center for Infectious Disease"/>
            <person name="Wu L."/>
            <person name="Ma J."/>
        </authorList>
    </citation>
    <scope>NUCLEOTIDE SEQUENCE [LARGE SCALE GENOMIC DNA]</scope>
    <source>
        <strain evidence="3">JCM 16929</strain>
    </source>
</reference>
<accession>A0ABP6ZKF4</accession>
<evidence type="ECO:0000313" key="3">
    <source>
        <dbReference type="Proteomes" id="UP001501490"/>
    </source>
</evidence>
<organism evidence="2 3">
    <name type="scientific">Microlunatus ginsengisoli</name>
    <dbReference type="NCBI Taxonomy" id="363863"/>
    <lineage>
        <taxon>Bacteria</taxon>
        <taxon>Bacillati</taxon>
        <taxon>Actinomycetota</taxon>
        <taxon>Actinomycetes</taxon>
        <taxon>Propionibacteriales</taxon>
        <taxon>Propionibacteriaceae</taxon>
        <taxon>Microlunatus</taxon>
    </lineage>
</organism>
<dbReference type="Gene3D" id="1.10.260.40">
    <property type="entry name" value="lambda repressor-like DNA-binding domains"/>
    <property type="match status" value="1"/>
</dbReference>
<name>A0ABP6ZKF4_9ACTN</name>
<feature type="domain" description="HTH cro/C1-type" evidence="1">
    <location>
        <begin position="7"/>
        <end position="61"/>
    </location>
</feature>
<dbReference type="Proteomes" id="UP001501490">
    <property type="component" value="Unassembled WGS sequence"/>
</dbReference>
<dbReference type="SUPFAM" id="SSF47413">
    <property type="entry name" value="lambda repressor-like DNA-binding domains"/>
    <property type="match status" value="1"/>
</dbReference>
<evidence type="ECO:0000313" key="2">
    <source>
        <dbReference type="EMBL" id="GAA3612698.1"/>
    </source>
</evidence>
<dbReference type="Pfam" id="PF01381">
    <property type="entry name" value="HTH_3"/>
    <property type="match status" value="1"/>
</dbReference>
<sequence length="202" mass="22500">MDFSDVIRGRRTALGLSQAQLAERAGVSLRQLARYEAGEQQPVLAAAVTLADALGISLTQLAGQVSYDLDLSGEWWAGWQTWKEGLPRIDIHALQINQRGEILQLVADRAVPVAEGSYRWQGELRLWDNEALLGWYRSTDQAVRSKGTLYLALHPHGDRAWGRWVGMSYDGQVVTGWGSLARNREQAHQVVQNLIDREPATA</sequence>
<evidence type="ECO:0000259" key="1">
    <source>
        <dbReference type="PROSITE" id="PS50943"/>
    </source>
</evidence>
<dbReference type="InterPro" id="IPR001387">
    <property type="entry name" value="Cro/C1-type_HTH"/>
</dbReference>
<protein>
    <recommendedName>
        <fullName evidence="1">HTH cro/C1-type domain-containing protein</fullName>
    </recommendedName>
</protein>
<dbReference type="RefSeq" id="WP_344802601.1">
    <property type="nucleotide sequence ID" value="NZ_BAABAB010000009.1"/>
</dbReference>
<dbReference type="CDD" id="cd00093">
    <property type="entry name" value="HTH_XRE"/>
    <property type="match status" value="1"/>
</dbReference>
<dbReference type="EMBL" id="BAABAB010000009">
    <property type="protein sequence ID" value="GAA3612698.1"/>
    <property type="molecule type" value="Genomic_DNA"/>
</dbReference>
<comment type="caution">
    <text evidence="2">The sequence shown here is derived from an EMBL/GenBank/DDBJ whole genome shotgun (WGS) entry which is preliminary data.</text>
</comment>
<proteinExistence type="predicted"/>
<dbReference type="InterPro" id="IPR010982">
    <property type="entry name" value="Lambda_DNA-bd_dom_sf"/>
</dbReference>